<comment type="caution">
    <text evidence="4">The sequence shown here is derived from an EMBL/GenBank/DDBJ whole genome shotgun (WGS) entry which is preliminary data.</text>
</comment>
<proteinExistence type="inferred from homology"/>
<comment type="similarity">
    <text evidence="1">Belongs to the nitroreductase family.</text>
</comment>
<evidence type="ECO:0000256" key="1">
    <source>
        <dbReference type="ARBA" id="ARBA00007118"/>
    </source>
</evidence>
<dbReference type="Proteomes" id="UP001225034">
    <property type="component" value="Unassembled WGS sequence"/>
</dbReference>
<keyword evidence="2" id="KW-0560">Oxidoreductase</keyword>
<dbReference type="Gene3D" id="3.40.109.10">
    <property type="entry name" value="NADH Oxidase"/>
    <property type="match status" value="1"/>
</dbReference>
<keyword evidence="5" id="KW-1185">Reference proteome</keyword>
<organism evidence="4 5">
    <name type="scientific">Alkalicoccobacillus murimartini</name>
    <dbReference type="NCBI Taxonomy" id="171685"/>
    <lineage>
        <taxon>Bacteria</taxon>
        <taxon>Bacillati</taxon>
        <taxon>Bacillota</taxon>
        <taxon>Bacilli</taxon>
        <taxon>Bacillales</taxon>
        <taxon>Bacillaceae</taxon>
        <taxon>Alkalicoccobacillus</taxon>
    </lineage>
</organism>
<evidence type="ECO:0000256" key="2">
    <source>
        <dbReference type="ARBA" id="ARBA00023002"/>
    </source>
</evidence>
<evidence type="ECO:0000259" key="3">
    <source>
        <dbReference type="Pfam" id="PF00881"/>
    </source>
</evidence>
<name>A0ABT9YLV3_9BACI</name>
<dbReference type="RefSeq" id="WP_306984740.1">
    <property type="nucleotide sequence ID" value="NZ_JAUSUA010000006.1"/>
</dbReference>
<feature type="domain" description="Nitroreductase" evidence="3">
    <location>
        <begin position="15"/>
        <end position="193"/>
    </location>
</feature>
<dbReference type="InterPro" id="IPR029479">
    <property type="entry name" value="Nitroreductase"/>
</dbReference>
<dbReference type="Pfam" id="PF00881">
    <property type="entry name" value="Nitroreductase"/>
    <property type="match status" value="1"/>
</dbReference>
<sequence length="213" mass="23971">MSQTINRKELFKQIVKERRSIRNYDTNVKITHEELEEMLTLATRAPSSTNLQPWKFIIIDSAEGKDKLLPLAGFNSTQVTTSSAVVAVFADIESVENLEEIYSKSVELGIMPQEVKERQVEQISAGYKTISREQKLEAALIDNGLVSMLFMLTAKAYGYDTNPIGGYDRDNIAQTFGLNKDRYLPVMIISVGKAVEEGYPSYRLPVSSVAEWH</sequence>
<dbReference type="InterPro" id="IPR000415">
    <property type="entry name" value="Nitroreductase-like"/>
</dbReference>
<dbReference type="PANTHER" id="PTHR43673">
    <property type="entry name" value="NAD(P)H NITROREDUCTASE YDGI-RELATED"/>
    <property type="match status" value="1"/>
</dbReference>
<gene>
    <name evidence="4" type="ORF">J2S05_003385</name>
</gene>
<dbReference type="PANTHER" id="PTHR43673:SF10">
    <property type="entry name" value="NADH DEHYDROGENASE_NAD(P)H NITROREDUCTASE XCC3605-RELATED"/>
    <property type="match status" value="1"/>
</dbReference>
<dbReference type="CDD" id="cd02137">
    <property type="entry name" value="MhqN-like"/>
    <property type="match status" value="1"/>
</dbReference>
<dbReference type="SUPFAM" id="SSF55469">
    <property type="entry name" value="FMN-dependent nitroreductase-like"/>
    <property type="match status" value="1"/>
</dbReference>
<dbReference type="EMBL" id="JAUSUA010000006">
    <property type="protein sequence ID" value="MDQ0208573.1"/>
    <property type="molecule type" value="Genomic_DNA"/>
</dbReference>
<reference evidence="4 5" key="1">
    <citation type="submission" date="2023-07" db="EMBL/GenBank/DDBJ databases">
        <title>Genomic Encyclopedia of Type Strains, Phase IV (KMG-IV): sequencing the most valuable type-strain genomes for metagenomic binning, comparative biology and taxonomic classification.</title>
        <authorList>
            <person name="Goeker M."/>
        </authorList>
    </citation>
    <scope>NUCLEOTIDE SEQUENCE [LARGE SCALE GENOMIC DNA]</scope>
    <source>
        <strain evidence="4 5">DSM 19154</strain>
    </source>
</reference>
<accession>A0ABT9YLV3</accession>
<evidence type="ECO:0000313" key="4">
    <source>
        <dbReference type="EMBL" id="MDQ0208573.1"/>
    </source>
</evidence>
<evidence type="ECO:0000313" key="5">
    <source>
        <dbReference type="Proteomes" id="UP001225034"/>
    </source>
</evidence>
<protein>
    <submittedName>
        <fullName evidence="4">Nitroreductase</fullName>
    </submittedName>
</protein>